<dbReference type="OrthoDB" id="10413768at2759"/>
<feature type="compositionally biased region" description="Basic and acidic residues" evidence="1">
    <location>
        <begin position="130"/>
        <end position="145"/>
    </location>
</feature>
<proteinExistence type="predicted"/>
<evidence type="ECO:0008006" key="4">
    <source>
        <dbReference type="Google" id="ProtNLM"/>
    </source>
</evidence>
<reference evidence="2 3" key="1">
    <citation type="submission" date="2015-03" db="EMBL/GenBank/DDBJ databases">
        <title>Genomics and transcriptomics of the oil-accumulating basidiomycete yeast T. oleaginosus allow insights into substrate utilization and the diverse evolutionary trajectories of mating systems in fungi.</title>
        <authorList>
            <consortium name="DOE Joint Genome Institute"/>
            <person name="Kourist R."/>
            <person name="Kracht O."/>
            <person name="Bracharz F."/>
            <person name="Lipzen A."/>
            <person name="Nolan M."/>
            <person name="Ohm R."/>
            <person name="Grigoriev I."/>
            <person name="Sun S."/>
            <person name="Heitman J."/>
            <person name="Bruck T."/>
            <person name="Nowrousian M."/>
        </authorList>
    </citation>
    <scope>NUCLEOTIDE SEQUENCE [LARGE SCALE GENOMIC DNA]</scope>
    <source>
        <strain evidence="2 3">IBC0246</strain>
    </source>
</reference>
<sequence>MSSFGIFNGGKNPNAANSEVLDALTGETAPALPRWERKNFVDFAAPKRIVQQTGKQYGRICPSCGEPSVVGASQMRVLSLFWVVPVWPVGPQKEIWGCGRCGWRQDRKGGPEPKKQDLSEAAHPVLLDVETTKRAAEAIEGKALEPRPLPEMSEEPPKGPKE</sequence>
<name>A0A0J0XFM2_9TREE</name>
<accession>A0A0J0XFM2</accession>
<dbReference type="Proteomes" id="UP000053611">
    <property type="component" value="Unassembled WGS sequence"/>
</dbReference>
<evidence type="ECO:0000313" key="2">
    <source>
        <dbReference type="EMBL" id="KLT39872.1"/>
    </source>
</evidence>
<keyword evidence="3" id="KW-1185">Reference proteome</keyword>
<dbReference type="RefSeq" id="XP_018276363.1">
    <property type="nucleotide sequence ID" value="XM_018426928.1"/>
</dbReference>
<feature type="compositionally biased region" description="Basic and acidic residues" evidence="1">
    <location>
        <begin position="104"/>
        <end position="120"/>
    </location>
</feature>
<evidence type="ECO:0000313" key="3">
    <source>
        <dbReference type="Proteomes" id="UP000053611"/>
    </source>
</evidence>
<dbReference type="EMBL" id="KQ087247">
    <property type="protein sequence ID" value="KLT39872.1"/>
    <property type="molecule type" value="Genomic_DNA"/>
</dbReference>
<organism evidence="2 3">
    <name type="scientific">Cutaneotrichosporon oleaginosum</name>
    <dbReference type="NCBI Taxonomy" id="879819"/>
    <lineage>
        <taxon>Eukaryota</taxon>
        <taxon>Fungi</taxon>
        <taxon>Dikarya</taxon>
        <taxon>Basidiomycota</taxon>
        <taxon>Agaricomycotina</taxon>
        <taxon>Tremellomycetes</taxon>
        <taxon>Trichosporonales</taxon>
        <taxon>Trichosporonaceae</taxon>
        <taxon>Cutaneotrichosporon</taxon>
    </lineage>
</organism>
<feature type="region of interest" description="Disordered" evidence="1">
    <location>
        <begin position="104"/>
        <end position="162"/>
    </location>
</feature>
<protein>
    <recommendedName>
        <fullName evidence="4">Zinc-ribbon 15 domain-containing protein</fullName>
    </recommendedName>
</protein>
<dbReference type="AlphaFoldDB" id="A0A0J0XFM2"/>
<evidence type="ECO:0000256" key="1">
    <source>
        <dbReference type="SAM" id="MobiDB-lite"/>
    </source>
</evidence>
<dbReference type="GeneID" id="28987531"/>
<gene>
    <name evidence="2" type="ORF">CC85DRAFT_330405</name>
</gene>